<protein>
    <submittedName>
        <fullName evidence="2">Uncharacterized protein</fullName>
    </submittedName>
</protein>
<evidence type="ECO:0000313" key="2">
    <source>
        <dbReference type="WBParaSite" id="nRc.2.0.1.t37789-RA"/>
    </source>
</evidence>
<dbReference type="Proteomes" id="UP000887565">
    <property type="component" value="Unplaced"/>
</dbReference>
<dbReference type="WBParaSite" id="nRc.2.0.1.t37789-RA">
    <property type="protein sequence ID" value="nRc.2.0.1.t37789-RA"/>
    <property type="gene ID" value="nRc.2.0.1.g37789"/>
</dbReference>
<dbReference type="AlphaFoldDB" id="A0A915KIT3"/>
<evidence type="ECO:0000313" key="1">
    <source>
        <dbReference type="Proteomes" id="UP000887565"/>
    </source>
</evidence>
<proteinExistence type="predicted"/>
<name>A0A915KIT3_ROMCU</name>
<organism evidence="1 2">
    <name type="scientific">Romanomermis culicivorax</name>
    <name type="common">Nematode worm</name>
    <dbReference type="NCBI Taxonomy" id="13658"/>
    <lineage>
        <taxon>Eukaryota</taxon>
        <taxon>Metazoa</taxon>
        <taxon>Ecdysozoa</taxon>
        <taxon>Nematoda</taxon>
        <taxon>Enoplea</taxon>
        <taxon>Dorylaimia</taxon>
        <taxon>Mermithida</taxon>
        <taxon>Mermithoidea</taxon>
        <taxon>Mermithidae</taxon>
        <taxon>Romanomermis</taxon>
    </lineage>
</organism>
<sequence length="285" mass="31749">MTRDILSIEARCVPKTRALQRSFQNYRVIHEISWHPTCLPLVQVNPSPTNPDLHTQLYLNGILGSGTQLASFEQLAVFNSQGPRIIMHTFTDNVSKFTYKREVKEVDKNSTLSVPKSCHQVGEGEQDEQALAVADEPDDVHDTDLVVTAVDEDDVLLLLLLVVETINEACDVQLGSLSFQKIQRENVLLVSHPAVCTMDHLPYWKRIDNLQNVMFKCTIRNLNRKKLTIALDFIVPAHLVDAIVAVQATILPGFGVGHARAVAALNESAQFTVAEVDDTTSERFP</sequence>
<keyword evidence="1" id="KW-1185">Reference proteome</keyword>
<reference evidence="2" key="1">
    <citation type="submission" date="2022-11" db="UniProtKB">
        <authorList>
            <consortium name="WormBaseParasite"/>
        </authorList>
    </citation>
    <scope>IDENTIFICATION</scope>
</reference>
<accession>A0A915KIT3</accession>